<dbReference type="RefSeq" id="WP_085264990.1">
    <property type="nucleotide sequence ID" value="NZ_JACKVG010000022.1"/>
</dbReference>
<accession>A0A1X1YI63</accession>
<protein>
    <submittedName>
        <fullName evidence="2">Uncharacterized protein</fullName>
    </submittedName>
</protein>
<evidence type="ECO:0000313" key="3">
    <source>
        <dbReference type="Proteomes" id="UP000193866"/>
    </source>
</evidence>
<reference evidence="2 3" key="1">
    <citation type="submission" date="2016-01" db="EMBL/GenBank/DDBJ databases">
        <title>The new phylogeny of the genus Mycobacterium.</title>
        <authorList>
            <person name="Tarcisio F."/>
            <person name="Conor M."/>
            <person name="Antonella G."/>
            <person name="Elisabetta G."/>
            <person name="Giulia F.S."/>
            <person name="Sara T."/>
            <person name="Anna F."/>
            <person name="Clotilde B."/>
            <person name="Roberto B."/>
            <person name="Veronica D.S."/>
            <person name="Fabio R."/>
            <person name="Monica P."/>
            <person name="Olivier J."/>
            <person name="Enrico T."/>
            <person name="Nicola S."/>
        </authorList>
    </citation>
    <scope>NUCLEOTIDE SEQUENCE [LARGE SCALE GENOMIC DNA]</scope>
    <source>
        <strain evidence="2 3">DSM 45394</strain>
    </source>
</reference>
<keyword evidence="1" id="KW-0472">Membrane</keyword>
<dbReference type="STRING" id="1108812.AWC16_13355"/>
<proteinExistence type="predicted"/>
<dbReference type="EMBL" id="LQPG01000020">
    <property type="protein sequence ID" value="ORW10720.1"/>
    <property type="molecule type" value="Genomic_DNA"/>
</dbReference>
<dbReference type="AlphaFoldDB" id="A0A1X1YI63"/>
<feature type="transmembrane region" description="Helical" evidence="1">
    <location>
        <begin position="67"/>
        <end position="87"/>
    </location>
</feature>
<gene>
    <name evidence="2" type="ORF">AWC16_13355</name>
</gene>
<keyword evidence="1" id="KW-0812">Transmembrane</keyword>
<comment type="caution">
    <text evidence="2">The sequence shown here is derived from an EMBL/GenBank/DDBJ whole genome shotgun (WGS) entry which is preliminary data.</text>
</comment>
<dbReference type="Proteomes" id="UP000193866">
    <property type="component" value="Unassembled WGS sequence"/>
</dbReference>
<keyword evidence="1" id="KW-1133">Transmembrane helix</keyword>
<feature type="transmembrane region" description="Helical" evidence="1">
    <location>
        <begin position="20"/>
        <end position="46"/>
    </location>
</feature>
<organism evidence="2 3">
    <name type="scientific">Mycolicibacter longobardus</name>
    <dbReference type="NCBI Taxonomy" id="1108812"/>
    <lineage>
        <taxon>Bacteria</taxon>
        <taxon>Bacillati</taxon>
        <taxon>Actinomycetota</taxon>
        <taxon>Actinomycetes</taxon>
        <taxon>Mycobacteriales</taxon>
        <taxon>Mycobacteriaceae</taxon>
        <taxon>Mycolicibacter</taxon>
    </lineage>
</organism>
<evidence type="ECO:0000256" key="1">
    <source>
        <dbReference type="SAM" id="Phobius"/>
    </source>
</evidence>
<name>A0A1X1YI63_9MYCO</name>
<keyword evidence="3" id="KW-1185">Reference proteome</keyword>
<evidence type="ECO:0000313" key="2">
    <source>
        <dbReference type="EMBL" id="ORW10720.1"/>
    </source>
</evidence>
<sequence length="94" mass="10451">MESPETPRFRGILRLLDYRVSVGALIEAALWLGLVYVIAGVVWLFMHPDGVERLQAQAERQYGVPPASVYELATVTSVALWPVMLLLPADVCVR</sequence>